<evidence type="ECO:0000313" key="1">
    <source>
        <dbReference type="EMBL" id="MFD1264026.1"/>
    </source>
</evidence>
<keyword evidence="2" id="KW-1185">Reference proteome</keyword>
<organism evidence="1 2">
    <name type="scientific">Thauera mechernichensis</name>
    <dbReference type="NCBI Taxonomy" id="82788"/>
    <lineage>
        <taxon>Bacteria</taxon>
        <taxon>Pseudomonadati</taxon>
        <taxon>Pseudomonadota</taxon>
        <taxon>Betaproteobacteria</taxon>
        <taxon>Rhodocyclales</taxon>
        <taxon>Zoogloeaceae</taxon>
        <taxon>Thauera</taxon>
    </lineage>
</organism>
<keyword evidence="1" id="KW-0540">Nuclease</keyword>
<dbReference type="EMBL" id="JBHTMC010000021">
    <property type="protein sequence ID" value="MFD1264026.1"/>
    <property type="molecule type" value="Genomic_DNA"/>
</dbReference>
<keyword evidence="1" id="KW-0378">Hydrolase</keyword>
<dbReference type="GO" id="GO:0004519">
    <property type="term" value="F:endonuclease activity"/>
    <property type="evidence" value="ECO:0007669"/>
    <property type="project" value="UniProtKB-KW"/>
</dbReference>
<evidence type="ECO:0000313" key="2">
    <source>
        <dbReference type="Proteomes" id="UP001597158"/>
    </source>
</evidence>
<sequence length="85" mass="9428">MAGGKAQRGEQKRADYLPYFCRDFPLAVVEAKDAGLPAETGVQQTREYAEILGLKFASLRLSPIGIMMLRICSDCLPNDLILPER</sequence>
<dbReference type="Gene3D" id="3.90.1570.30">
    <property type="match status" value="1"/>
</dbReference>
<gene>
    <name evidence="1" type="ORF">ACFQ4M_10565</name>
</gene>
<accession>A0ABW3WDE1</accession>
<name>A0ABW3WDE1_9RHOO</name>
<reference evidence="2" key="1">
    <citation type="journal article" date="2019" name="Int. J. Syst. Evol. Microbiol.">
        <title>The Global Catalogue of Microorganisms (GCM) 10K type strain sequencing project: providing services to taxonomists for standard genome sequencing and annotation.</title>
        <authorList>
            <consortium name="The Broad Institute Genomics Platform"/>
            <consortium name="The Broad Institute Genome Sequencing Center for Infectious Disease"/>
            <person name="Wu L."/>
            <person name="Ma J."/>
        </authorList>
    </citation>
    <scope>NUCLEOTIDE SEQUENCE [LARGE SCALE GENOMIC DNA]</scope>
    <source>
        <strain evidence="2">CCUG 48884</strain>
    </source>
</reference>
<dbReference type="RefSeq" id="WP_002936809.1">
    <property type="nucleotide sequence ID" value="NZ_JARQZE010000029.1"/>
</dbReference>
<protein>
    <submittedName>
        <fullName evidence="1">Type I restriction endonuclease subunit R</fullName>
    </submittedName>
</protein>
<proteinExistence type="predicted"/>
<dbReference type="Proteomes" id="UP001597158">
    <property type="component" value="Unassembled WGS sequence"/>
</dbReference>
<comment type="caution">
    <text evidence="1">The sequence shown here is derived from an EMBL/GenBank/DDBJ whole genome shotgun (WGS) entry which is preliminary data.</text>
</comment>
<keyword evidence="1" id="KW-0255">Endonuclease</keyword>